<dbReference type="InterPro" id="IPR054891">
    <property type="entry name" value="Dhydh_Halo"/>
</dbReference>
<dbReference type="PANTHER" id="PTHR43333">
    <property type="entry name" value="2-HACID_DH_C DOMAIN-CONTAINING PROTEIN"/>
    <property type="match status" value="1"/>
</dbReference>
<dbReference type="SUPFAM" id="SSF52283">
    <property type="entry name" value="Formate/glycerate dehydrogenase catalytic domain-like"/>
    <property type="match status" value="1"/>
</dbReference>
<dbReference type="GO" id="GO:0016616">
    <property type="term" value="F:oxidoreductase activity, acting on the CH-OH group of donors, NAD or NADP as acceptor"/>
    <property type="evidence" value="ECO:0007669"/>
    <property type="project" value="InterPro"/>
</dbReference>
<keyword evidence="7" id="KW-1185">Reference proteome</keyword>
<reference evidence="6 7" key="1">
    <citation type="submission" date="2020-07" db="EMBL/GenBank/DDBJ databases">
        <title>Gai3-2, isolated from salt lake.</title>
        <authorList>
            <person name="Cui H."/>
            <person name="Shi X."/>
        </authorList>
    </citation>
    <scope>NUCLEOTIDE SEQUENCE [LARGE SCALE GENOMIC DNA]</scope>
    <source>
        <strain evidence="6 7">Gai3-2</strain>
    </source>
</reference>
<dbReference type="GO" id="GO:0051287">
    <property type="term" value="F:NAD binding"/>
    <property type="evidence" value="ECO:0007669"/>
    <property type="project" value="InterPro"/>
</dbReference>
<accession>A0A7D5GEK2</accession>
<evidence type="ECO:0000256" key="1">
    <source>
        <dbReference type="ARBA" id="ARBA00023002"/>
    </source>
</evidence>
<keyword evidence="1 3" id="KW-0560">Oxidoreductase</keyword>
<feature type="domain" description="D-isomer specific 2-hydroxyacid dehydrogenase NAD-binding" evidence="5">
    <location>
        <begin position="101"/>
        <end position="277"/>
    </location>
</feature>
<dbReference type="PANTHER" id="PTHR43333:SF1">
    <property type="entry name" value="D-ISOMER SPECIFIC 2-HYDROXYACID DEHYDROGENASE NAD-BINDING DOMAIN-CONTAINING PROTEIN"/>
    <property type="match status" value="1"/>
</dbReference>
<dbReference type="CDD" id="cd05300">
    <property type="entry name" value="2-Hacid_dh_1"/>
    <property type="match status" value="1"/>
</dbReference>
<dbReference type="OrthoDB" id="168224at2157"/>
<dbReference type="Proteomes" id="UP000509750">
    <property type="component" value="Chromosome"/>
</dbReference>
<evidence type="ECO:0000259" key="5">
    <source>
        <dbReference type="Pfam" id="PF02826"/>
    </source>
</evidence>
<protein>
    <submittedName>
        <fullName evidence="6">D-2-hydroxyacid dehydrogenase</fullName>
    </submittedName>
</protein>
<organism evidence="6 7">
    <name type="scientific">Halorarum halophilum</name>
    <dbReference type="NCBI Taxonomy" id="2743090"/>
    <lineage>
        <taxon>Archaea</taxon>
        <taxon>Methanobacteriati</taxon>
        <taxon>Methanobacteriota</taxon>
        <taxon>Stenosarchaea group</taxon>
        <taxon>Halobacteria</taxon>
        <taxon>Halobacteriales</taxon>
        <taxon>Haloferacaceae</taxon>
        <taxon>Halorarum</taxon>
    </lineage>
</organism>
<evidence type="ECO:0000313" key="7">
    <source>
        <dbReference type="Proteomes" id="UP000509750"/>
    </source>
</evidence>
<proteinExistence type="inferred from homology"/>
<dbReference type="EMBL" id="CP058529">
    <property type="protein sequence ID" value="QLG27448.1"/>
    <property type="molecule type" value="Genomic_DNA"/>
</dbReference>
<comment type="similarity">
    <text evidence="3">Belongs to the D-isomer specific 2-hydroxyacid dehydrogenase family.</text>
</comment>
<dbReference type="Gene3D" id="3.40.50.720">
    <property type="entry name" value="NAD(P)-binding Rossmann-like Domain"/>
    <property type="match status" value="2"/>
</dbReference>
<dbReference type="InterPro" id="IPR006140">
    <property type="entry name" value="D-isomer_DH_NAD-bd"/>
</dbReference>
<evidence type="ECO:0000259" key="4">
    <source>
        <dbReference type="Pfam" id="PF00389"/>
    </source>
</evidence>
<dbReference type="NCBIfam" id="NF041369">
    <property type="entry name" value="Dhydh_Halo"/>
    <property type="match status" value="1"/>
</dbReference>
<dbReference type="RefSeq" id="WP_179169023.1">
    <property type="nucleotide sequence ID" value="NZ_CP058529.1"/>
</dbReference>
<dbReference type="InterPro" id="IPR006139">
    <property type="entry name" value="D-isomer_2_OHA_DH_cat_dom"/>
</dbReference>
<dbReference type="AlphaFoldDB" id="A0A7D5GEK2"/>
<dbReference type="SUPFAM" id="SSF51735">
    <property type="entry name" value="NAD(P)-binding Rossmann-fold domains"/>
    <property type="match status" value="1"/>
</dbReference>
<dbReference type="Pfam" id="PF00389">
    <property type="entry name" value="2-Hacid_dh"/>
    <property type="match status" value="1"/>
</dbReference>
<dbReference type="Pfam" id="PF02826">
    <property type="entry name" value="2-Hacid_dh_C"/>
    <property type="match status" value="1"/>
</dbReference>
<gene>
    <name evidence="6" type="ORF">HUG10_07745</name>
</gene>
<name>A0A7D5GEK2_9EURY</name>
<dbReference type="InterPro" id="IPR036291">
    <property type="entry name" value="NAD(P)-bd_dom_sf"/>
</dbReference>
<dbReference type="PROSITE" id="PS00671">
    <property type="entry name" value="D_2_HYDROXYACID_DH_3"/>
    <property type="match status" value="1"/>
</dbReference>
<sequence>MLSRIGVHTSVDVLFPPSVLRDALSDVEPTVEIVETAADLDECDALVTFSYDESFLDADLDWIHSIQSGVDRFPFDRLERRGIALTSSTGIHGDSVGETVVGYMLQFARRLHVHRDNERRREWQFPPWDAPFTLPGESLCVVGLGTLGQGIARRADALGVDVVGVKRTPTPVEHISRVYTPGELQEAIADVRFVAVAVPLTDRTEGSIGADEFGVMREDAYLLNVSRGGVVDDSALLDALRDDELAGAALDVFETEPLPDRSEFWERENVIVTPHAAAANREYYRRVGALVRENVRRLDANETLANHVV</sequence>
<feature type="domain" description="D-isomer specific 2-hydroxyacid dehydrogenase catalytic" evidence="4">
    <location>
        <begin position="34"/>
        <end position="308"/>
    </location>
</feature>
<evidence type="ECO:0000256" key="2">
    <source>
        <dbReference type="ARBA" id="ARBA00023027"/>
    </source>
</evidence>
<dbReference type="KEGG" id="halg:HUG10_07745"/>
<keyword evidence="2" id="KW-0520">NAD</keyword>
<dbReference type="GeneID" id="56028716"/>
<evidence type="ECO:0000256" key="3">
    <source>
        <dbReference type="RuleBase" id="RU003719"/>
    </source>
</evidence>
<dbReference type="InterPro" id="IPR029753">
    <property type="entry name" value="D-isomer_DH_CS"/>
</dbReference>
<evidence type="ECO:0000313" key="6">
    <source>
        <dbReference type="EMBL" id="QLG27448.1"/>
    </source>
</evidence>